<accession>A0A143PPG3</accession>
<evidence type="ECO:0000256" key="4">
    <source>
        <dbReference type="ARBA" id="ARBA00022603"/>
    </source>
</evidence>
<dbReference type="GO" id="GO:0005737">
    <property type="term" value="C:cytoplasm"/>
    <property type="evidence" value="ECO:0007669"/>
    <property type="project" value="UniProtKB-SubCell"/>
</dbReference>
<evidence type="ECO:0000256" key="1">
    <source>
        <dbReference type="ARBA" id="ARBA00004496"/>
    </source>
</evidence>
<evidence type="ECO:0000313" key="9">
    <source>
        <dbReference type="Proteomes" id="UP000076079"/>
    </source>
</evidence>
<dbReference type="PANTHER" id="PTHR11579:SF0">
    <property type="entry name" value="PROTEIN-L-ISOASPARTATE(D-ASPARTATE) O-METHYLTRANSFERASE"/>
    <property type="match status" value="1"/>
</dbReference>
<evidence type="ECO:0000256" key="3">
    <source>
        <dbReference type="ARBA" id="ARBA00022490"/>
    </source>
</evidence>
<dbReference type="PATRIC" id="fig|1813736.3.peg.3906"/>
<dbReference type="EC" id="2.1.1.77" evidence="7"/>
<protein>
    <recommendedName>
        <fullName evidence="7">Protein-L-isoaspartate O-methyltransferase</fullName>
        <ecNumber evidence="7">2.1.1.77</ecNumber>
    </recommendedName>
    <alternativeName>
        <fullName evidence="7">L-isoaspartyl protein carboxyl methyltransferase</fullName>
    </alternativeName>
    <alternativeName>
        <fullName evidence="7">Protein L-isoaspartyl methyltransferase</fullName>
    </alternativeName>
    <alternativeName>
        <fullName evidence="7">Protein-beta-aspartate methyltransferase</fullName>
        <shortName evidence="7">PIMT</shortName>
    </alternativeName>
</protein>
<dbReference type="NCBIfam" id="NF001453">
    <property type="entry name" value="PRK00312.1"/>
    <property type="match status" value="1"/>
</dbReference>
<dbReference type="GO" id="GO:0030091">
    <property type="term" value="P:protein repair"/>
    <property type="evidence" value="ECO:0007669"/>
    <property type="project" value="UniProtKB-UniRule"/>
</dbReference>
<comment type="function">
    <text evidence="7">Catalyzes the methyl esterification of L-isoaspartyl residues in peptides and proteins that result from spontaneous decomposition of normal L-aspartyl and L-asparaginyl residues. It plays a role in the repair and/or degradation of damaged proteins.</text>
</comment>
<evidence type="ECO:0000313" key="8">
    <source>
        <dbReference type="EMBL" id="AMY10465.1"/>
    </source>
</evidence>
<dbReference type="EMBL" id="CP015136">
    <property type="protein sequence ID" value="AMY10465.1"/>
    <property type="molecule type" value="Genomic_DNA"/>
</dbReference>
<sequence>MQTVATLAVLLTSLIACVRGGQEPYVMQREAMVREQIEARGVKDPRVLAALRRVARDRFVLSGSEAVAYQDSPLSIGHGQTISQPYIVAVMSEAAAIGPDDEVLEIGTGSAYQTAVLAELARTVYTIEIIPELATRAEALLRALGYGNVRTRLGDGYAGWPEHAPFHAIVVTAAPPDVPEALKQQLAVGGRMVVPVGTGDQELLVIERTADRFTQRRLMPVRFVPMVKGKL</sequence>
<dbReference type="PANTHER" id="PTHR11579">
    <property type="entry name" value="PROTEIN-L-ISOASPARTATE O-METHYLTRANSFERASE"/>
    <property type="match status" value="1"/>
</dbReference>
<gene>
    <name evidence="7 8" type="primary">pcm</name>
    <name evidence="8" type="ORF">LuPra_03698</name>
</gene>
<dbReference type="KEGG" id="abac:LuPra_03698"/>
<keyword evidence="6 7" id="KW-0949">S-adenosyl-L-methionine</keyword>
<dbReference type="FunFam" id="3.40.50.150:FF:000010">
    <property type="entry name" value="Protein-L-isoaspartate O-methyltransferase"/>
    <property type="match status" value="1"/>
</dbReference>
<evidence type="ECO:0000256" key="7">
    <source>
        <dbReference type="HAMAP-Rule" id="MF_00090"/>
    </source>
</evidence>
<dbReference type="GO" id="GO:0004719">
    <property type="term" value="F:protein-L-isoaspartate (D-aspartate) O-methyltransferase activity"/>
    <property type="evidence" value="ECO:0007669"/>
    <property type="project" value="UniProtKB-UniRule"/>
</dbReference>
<organism evidence="8 9">
    <name type="scientific">Luteitalea pratensis</name>
    <dbReference type="NCBI Taxonomy" id="1855912"/>
    <lineage>
        <taxon>Bacteria</taxon>
        <taxon>Pseudomonadati</taxon>
        <taxon>Acidobacteriota</taxon>
        <taxon>Vicinamibacteria</taxon>
        <taxon>Vicinamibacterales</taxon>
        <taxon>Vicinamibacteraceae</taxon>
        <taxon>Luteitalea</taxon>
    </lineage>
</organism>
<evidence type="ECO:0000256" key="6">
    <source>
        <dbReference type="ARBA" id="ARBA00022691"/>
    </source>
</evidence>
<dbReference type="InterPro" id="IPR029063">
    <property type="entry name" value="SAM-dependent_MTases_sf"/>
</dbReference>
<dbReference type="SUPFAM" id="SSF53335">
    <property type="entry name" value="S-adenosyl-L-methionine-dependent methyltransferases"/>
    <property type="match status" value="1"/>
</dbReference>
<dbReference type="Proteomes" id="UP000076079">
    <property type="component" value="Chromosome"/>
</dbReference>
<dbReference type="OrthoDB" id="9772751at2"/>
<evidence type="ECO:0000256" key="5">
    <source>
        <dbReference type="ARBA" id="ARBA00022679"/>
    </source>
</evidence>
<keyword evidence="3 7" id="KW-0963">Cytoplasm</keyword>
<comment type="catalytic activity">
    <reaction evidence="7">
        <text>[protein]-L-isoaspartate + S-adenosyl-L-methionine = [protein]-L-isoaspartate alpha-methyl ester + S-adenosyl-L-homocysteine</text>
        <dbReference type="Rhea" id="RHEA:12705"/>
        <dbReference type="Rhea" id="RHEA-COMP:12143"/>
        <dbReference type="Rhea" id="RHEA-COMP:12144"/>
        <dbReference type="ChEBI" id="CHEBI:57856"/>
        <dbReference type="ChEBI" id="CHEBI:59789"/>
        <dbReference type="ChEBI" id="CHEBI:90596"/>
        <dbReference type="ChEBI" id="CHEBI:90598"/>
        <dbReference type="EC" id="2.1.1.77"/>
    </reaction>
</comment>
<dbReference type="InterPro" id="IPR000682">
    <property type="entry name" value="PCMT"/>
</dbReference>
<keyword evidence="9" id="KW-1185">Reference proteome</keyword>
<dbReference type="PROSITE" id="PS01279">
    <property type="entry name" value="PCMT"/>
    <property type="match status" value="1"/>
</dbReference>
<dbReference type="RefSeq" id="WP_110172105.1">
    <property type="nucleotide sequence ID" value="NZ_CP015136.1"/>
</dbReference>
<proteinExistence type="inferred from homology"/>
<keyword evidence="4 7" id="KW-0489">Methyltransferase</keyword>
<dbReference type="CDD" id="cd02440">
    <property type="entry name" value="AdoMet_MTases"/>
    <property type="match status" value="1"/>
</dbReference>
<keyword evidence="5 7" id="KW-0808">Transferase</keyword>
<feature type="active site" evidence="7">
    <location>
        <position position="83"/>
    </location>
</feature>
<dbReference type="Pfam" id="PF01135">
    <property type="entry name" value="PCMT"/>
    <property type="match status" value="1"/>
</dbReference>
<dbReference type="STRING" id="1855912.LuPra_03698"/>
<name>A0A143PPG3_LUTPR</name>
<dbReference type="HAMAP" id="MF_00090">
    <property type="entry name" value="PIMT"/>
    <property type="match status" value="1"/>
</dbReference>
<reference evidence="8 9" key="1">
    <citation type="journal article" date="2016" name="Genome Announc.">
        <title>First Complete Genome Sequence of a Subdivision 6 Acidobacterium Strain.</title>
        <authorList>
            <person name="Huang S."/>
            <person name="Vieira S."/>
            <person name="Bunk B."/>
            <person name="Riedel T."/>
            <person name="Sproer C."/>
            <person name="Overmann J."/>
        </authorList>
    </citation>
    <scope>NUCLEOTIDE SEQUENCE [LARGE SCALE GENOMIC DNA]</scope>
    <source>
        <strain evidence="9">DSM 100886 HEG_-6_39</strain>
    </source>
</reference>
<dbReference type="NCBIfam" id="TIGR00080">
    <property type="entry name" value="pimt"/>
    <property type="match status" value="1"/>
</dbReference>
<evidence type="ECO:0000256" key="2">
    <source>
        <dbReference type="ARBA" id="ARBA00005369"/>
    </source>
</evidence>
<dbReference type="GO" id="GO:0032259">
    <property type="term" value="P:methylation"/>
    <property type="evidence" value="ECO:0007669"/>
    <property type="project" value="UniProtKB-KW"/>
</dbReference>
<comment type="similarity">
    <text evidence="2 7">Belongs to the methyltransferase superfamily. L-isoaspartyl/D-aspartyl protein methyltransferase family.</text>
</comment>
<reference evidence="9" key="2">
    <citation type="submission" date="2016-04" db="EMBL/GenBank/DDBJ databases">
        <title>First Complete Genome Sequence of a Subdivision 6 Acidobacterium.</title>
        <authorList>
            <person name="Huang S."/>
            <person name="Vieira S."/>
            <person name="Bunk B."/>
            <person name="Riedel T."/>
            <person name="Sproeer C."/>
            <person name="Overmann J."/>
        </authorList>
    </citation>
    <scope>NUCLEOTIDE SEQUENCE [LARGE SCALE GENOMIC DNA]</scope>
    <source>
        <strain evidence="9">DSM 100886 HEG_-6_39</strain>
    </source>
</reference>
<dbReference type="Gene3D" id="3.40.50.150">
    <property type="entry name" value="Vaccinia Virus protein VP39"/>
    <property type="match status" value="1"/>
</dbReference>
<dbReference type="AlphaFoldDB" id="A0A143PPG3"/>
<comment type="subcellular location">
    <subcellularLocation>
        <location evidence="1 7">Cytoplasm</location>
    </subcellularLocation>
</comment>